<gene>
    <name evidence="2" type="ORF">J5Y06_05365</name>
</gene>
<keyword evidence="3" id="KW-1185">Reference proteome</keyword>
<comment type="caution">
    <text evidence="2">The sequence shown here is derived from an EMBL/GenBank/DDBJ whole genome shotgun (WGS) entry which is preliminary data.</text>
</comment>
<dbReference type="AlphaFoldDB" id="A0A8J7QWR8"/>
<accession>A0A8J7QWR8</accession>
<feature type="chain" id="PRO_5035254149" evidence="1">
    <location>
        <begin position="24"/>
        <end position="161"/>
    </location>
</feature>
<feature type="signal peptide" evidence="1">
    <location>
        <begin position="1"/>
        <end position="23"/>
    </location>
</feature>
<reference evidence="2" key="1">
    <citation type="submission" date="2021-03" db="EMBL/GenBank/DDBJ databases">
        <title>Genome sequencing and assembly of Tianweitania sediminis.</title>
        <authorList>
            <person name="Chhetri G."/>
        </authorList>
    </citation>
    <scope>NUCLEOTIDE SEQUENCE</scope>
    <source>
        <strain evidence="2">Z8</strain>
    </source>
</reference>
<dbReference type="RefSeq" id="WP_209334004.1">
    <property type="nucleotide sequence ID" value="NZ_JAGIYY010000001.1"/>
</dbReference>
<sequence>MRGVARTTAFLVAAAFIPIIALAQTPAGFEFQITLSKQAAQRLASSGEGITVQASYYGEPKKGAEKHVDEMGQIYLGDERIDLPGKAATARINGSGFEQAAVKWLDGPAMVNVNIFSSRKAGPDNILSCDLIDGELQVVRKSRFAVHCALIEEGMQTELKP</sequence>
<dbReference type="Proteomes" id="UP000666240">
    <property type="component" value="Unassembled WGS sequence"/>
</dbReference>
<evidence type="ECO:0000256" key="1">
    <source>
        <dbReference type="SAM" id="SignalP"/>
    </source>
</evidence>
<dbReference type="EMBL" id="JAGIYY010000001">
    <property type="protein sequence ID" value="MBP0438068.1"/>
    <property type="molecule type" value="Genomic_DNA"/>
</dbReference>
<evidence type="ECO:0000313" key="2">
    <source>
        <dbReference type="EMBL" id="MBP0438068.1"/>
    </source>
</evidence>
<keyword evidence="1" id="KW-0732">Signal</keyword>
<evidence type="ECO:0000313" key="3">
    <source>
        <dbReference type="Proteomes" id="UP000666240"/>
    </source>
</evidence>
<proteinExistence type="predicted"/>
<name>A0A8J7QWR8_9HYPH</name>
<organism evidence="2 3">
    <name type="scientific">Tianweitania sediminis</name>
    <dbReference type="NCBI Taxonomy" id="1502156"/>
    <lineage>
        <taxon>Bacteria</taxon>
        <taxon>Pseudomonadati</taxon>
        <taxon>Pseudomonadota</taxon>
        <taxon>Alphaproteobacteria</taxon>
        <taxon>Hyphomicrobiales</taxon>
        <taxon>Phyllobacteriaceae</taxon>
        <taxon>Tianweitania</taxon>
    </lineage>
</organism>
<protein>
    <submittedName>
        <fullName evidence="2">Uncharacterized protein</fullName>
    </submittedName>
</protein>